<comment type="caution">
    <text evidence="2">The sequence shown here is derived from an EMBL/GenBank/DDBJ whole genome shotgun (WGS) entry which is preliminary data.</text>
</comment>
<dbReference type="Proteomes" id="UP001595898">
    <property type="component" value="Unassembled WGS sequence"/>
</dbReference>
<evidence type="ECO:0000256" key="1">
    <source>
        <dbReference type="SAM" id="Phobius"/>
    </source>
</evidence>
<keyword evidence="3" id="KW-1185">Reference proteome</keyword>
<dbReference type="AlphaFoldDB" id="A0ABD5PTC1"/>
<dbReference type="EMBL" id="JBHSFA010000009">
    <property type="protein sequence ID" value="MFC4543784.1"/>
    <property type="molecule type" value="Genomic_DNA"/>
</dbReference>
<evidence type="ECO:0000313" key="3">
    <source>
        <dbReference type="Proteomes" id="UP001595898"/>
    </source>
</evidence>
<proteinExistence type="predicted"/>
<reference evidence="2 3" key="1">
    <citation type="journal article" date="2019" name="Int. J. Syst. Evol. Microbiol.">
        <title>The Global Catalogue of Microorganisms (GCM) 10K type strain sequencing project: providing services to taxonomists for standard genome sequencing and annotation.</title>
        <authorList>
            <consortium name="The Broad Institute Genomics Platform"/>
            <consortium name="The Broad Institute Genome Sequencing Center for Infectious Disease"/>
            <person name="Wu L."/>
            <person name="Ma J."/>
        </authorList>
    </citation>
    <scope>NUCLEOTIDE SEQUENCE [LARGE SCALE GENOMIC DNA]</scope>
    <source>
        <strain evidence="2 3">WLHS5</strain>
    </source>
</reference>
<dbReference type="RefSeq" id="WP_250138447.1">
    <property type="nucleotide sequence ID" value="NZ_JALIQP010000001.1"/>
</dbReference>
<protein>
    <submittedName>
        <fullName evidence="2">Uncharacterized protein</fullName>
    </submittedName>
</protein>
<accession>A0ABD5PTC1</accession>
<keyword evidence="1" id="KW-0812">Transmembrane</keyword>
<organism evidence="2 3">
    <name type="scientific">Halosolutus amylolyticus</name>
    <dbReference type="NCBI Taxonomy" id="2932267"/>
    <lineage>
        <taxon>Archaea</taxon>
        <taxon>Methanobacteriati</taxon>
        <taxon>Methanobacteriota</taxon>
        <taxon>Stenosarchaea group</taxon>
        <taxon>Halobacteria</taxon>
        <taxon>Halobacteriales</taxon>
        <taxon>Natrialbaceae</taxon>
        <taxon>Halosolutus</taxon>
    </lineage>
</organism>
<feature type="transmembrane region" description="Helical" evidence="1">
    <location>
        <begin position="86"/>
        <end position="113"/>
    </location>
</feature>
<feature type="transmembrane region" description="Helical" evidence="1">
    <location>
        <begin position="133"/>
        <end position="160"/>
    </location>
</feature>
<name>A0ABD5PTC1_9EURY</name>
<evidence type="ECO:0000313" key="2">
    <source>
        <dbReference type="EMBL" id="MFC4543784.1"/>
    </source>
</evidence>
<sequence>MGVNNNQSLEGVEVLTGGLTAGLAGGIGMGLVLQVGPNVFEILGALIGSSTIVAGWLVHLALSILFGIAFATIVSRPALAEFVGTFESYVGAGIAFGAVLGILAGGLILPLAVSQAGVAVLPLPYLPLPGLAAELLGAATFAVGHLVYGTIVGAVLATIVGAVPARFADRTVPHE</sequence>
<feature type="transmembrane region" description="Helical" evidence="1">
    <location>
        <begin position="53"/>
        <end position="74"/>
    </location>
</feature>
<keyword evidence="1" id="KW-1133">Transmembrane helix</keyword>
<gene>
    <name evidence="2" type="ORF">ACFO5R_17800</name>
</gene>
<keyword evidence="1" id="KW-0472">Membrane</keyword>
<feature type="transmembrane region" description="Helical" evidence="1">
    <location>
        <begin position="12"/>
        <end position="33"/>
    </location>
</feature>